<dbReference type="InterPro" id="IPR001753">
    <property type="entry name" value="Enoyl-CoA_hydra/iso"/>
</dbReference>
<comment type="caution">
    <text evidence="2">The sequence shown here is derived from an EMBL/GenBank/DDBJ whole genome shotgun (WGS) entry which is preliminary data.</text>
</comment>
<dbReference type="PRINTS" id="PR00385">
    <property type="entry name" value="P450"/>
</dbReference>
<dbReference type="SUPFAM" id="SSF48264">
    <property type="entry name" value="Cytochrome P450"/>
    <property type="match status" value="1"/>
</dbReference>
<keyword evidence="2" id="KW-0456">Lyase</keyword>
<dbReference type="InterPro" id="IPR001128">
    <property type="entry name" value="Cyt_P450"/>
</dbReference>
<dbReference type="Proteomes" id="UP000487268">
    <property type="component" value="Unassembled WGS sequence"/>
</dbReference>
<dbReference type="GO" id="GO:0006707">
    <property type="term" value="P:cholesterol catabolic process"/>
    <property type="evidence" value="ECO:0007669"/>
    <property type="project" value="TreeGrafter"/>
</dbReference>
<dbReference type="PRINTS" id="PR00359">
    <property type="entry name" value="BP450"/>
</dbReference>
<dbReference type="InterPro" id="IPR002397">
    <property type="entry name" value="Cyt_P450_B"/>
</dbReference>
<organism evidence="2 3">
    <name type="scientific">Actinomadura macrotermitis</name>
    <dbReference type="NCBI Taxonomy" id="2585200"/>
    <lineage>
        <taxon>Bacteria</taxon>
        <taxon>Bacillati</taxon>
        <taxon>Actinomycetota</taxon>
        <taxon>Actinomycetes</taxon>
        <taxon>Streptosporangiales</taxon>
        <taxon>Thermomonosporaceae</taxon>
        <taxon>Actinomadura</taxon>
    </lineage>
</organism>
<dbReference type="InterPro" id="IPR029045">
    <property type="entry name" value="ClpP/crotonase-like_dom_sf"/>
</dbReference>
<accession>A0A7K0C025</accession>
<dbReference type="Gene3D" id="1.10.630.10">
    <property type="entry name" value="Cytochrome P450"/>
    <property type="match status" value="1"/>
</dbReference>
<evidence type="ECO:0000313" key="2">
    <source>
        <dbReference type="EMBL" id="MQY06805.1"/>
    </source>
</evidence>
<dbReference type="InterPro" id="IPR036396">
    <property type="entry name" value="Cyt_P450_sf"/>
</dbReference>
<dbReference type="EC" id="4.1.3.36" evidence="2"/>
<dbReference type="Gene3D" id="3.90.226.10">
    <property type="entry name" value="2-enoyl-CoA Hydratase, Chain A, domain 1"/>
    <property type="match status" value="1"/>
</dbReference>
<reference evidence="2 3" key="1">
    <citation type="submission" date="2019-10" db="EMBL/GenBank/DDBJ databases">
        <title>Actinomadura rubteroloni sp. nov. and Actinomadura macrotermitis sp. nov., isolated from the gut of fungus growing-termite Macrotermes natalensis.</title>
        <authorList>
            <person name="Benndorf R."/>
            <person name="Martin K."/>
            <person name="Kuefner M."/>
            <person name="De Beer W."/>
            <person name="Kaster A.-K."/>
            <person name="Vollmers J."/>
            <person name="Poulsen M."/>
            <person name="Beemelmanns C."/>
        </authorList>
    </citation>
    <scope>NUCLEOTIDE SEQUENCE [LARGE SCALE GENOMIC DNA]</scope>
    <source>
        <strain evidence="2 3">RB68</strain>
    </source>
</reference>
<dbReference type="GO" id="GO:0008395">
    <property type="term" value="F:steroid hydroxylase activity"/>
    <property type="evidence" value="ECO:0007669"/>
    <property type="project" value="TreeGrafter"/>
</dbReference>
<evidence type="ECO:0000313" key="3">
    <source>
        <dbReference type="Proteomes" id="UP000487268"/>
    </source>
</evidence>
<dbReference type="AlphaFoldDB" id="A0A7K0C025"/>
<dbReference type="Pfam" id="PF00378">
    <property type="entry name" value="ECH_1"/>
    <property type="match status" value="1"/>
</dbReference>
<dbReference type="GO" id="GO:0020037">
    <property type="term" value="F:heme binding"/>
    <property type="evidence" value="ECO:0007669"/>
    <property type="project" value="InterPro"/>
</dbReference>
<dbReference type="PANTHER" id="PTHR46696">
    <property type="entry name" value="P450, PUTATIVE (EUROFUNG)-RELATED"/>
    <property type="match status" value="1"/>
</dbReference>
<dbReference type="GO" id="GO:0036199">
    <property type="term" value="F:cholest-4-en-3-one 26-monooxygenase activity"/>
    <property type="evidence" value="ECO:0007669"/>
    <property type="project" value="TreeGrafter"/>
</dbReference>
<gene>
    <name evidence="2" type="primary">menB_3</name>
    <name evidence="2" type="ORF">ACRB68_49010</name>
</gene>
<dbReference type="CDD" id="cd06558">
    <property type="entry name" value="crotonase-like"/>
    <property type="match status" value="1"/>
</dbReference>
<dbReference type="RefSeq" id="WP_153536268.1">
    <property type="nucleotide sequence ID" value="NZ_WEGH01000003.1"/>
</dbReference>
<dbReference type="SUPFAM" id="SSF52096">
    <property type="entry name" value="ClpP/crotonase"/>
    <property type="match status" value="1"/>
</dbReference>
<sequence>MNAEHAQSDSSSDKPWSPVQLLHELVSDKGRCDPFPVYERFRALGPAVKVPWGGFLVTSNMLCREVLTSKDWLNVDPRWRSAHTSGSARAGVDFVENTVLAANAPEHASLRKSFDGFLPTRMAQGARPMITDLVHQGLDAFQARLAAEGTADFAELMSSWLPTAVVCSLLGLPRTDEAMLRQMSHDMAYVLDLSPDAHKLRRADCAALMWEAYWRYLRTEPRSRLPEDGVLARWLDSGDAADLDERRVSAMVGVTIVGGHETTAGLLSNGLVALLHHPEQAAWLRAHPDCAPAAVEELLRFVSPAQLITRYAACDTELGDEPVKAGQLAHAVLAAANRDPEVFADPAQLDLSRKPGRHLAMGAGAHYCVGATLARLEAEVLFPLLLERCPGLALAGAPVYSDNLAYRGVLSMPLRVDSAVAPAGASGHLARLADAATTDERVVSSTDGPVLTVTLNRPDSGNRLDAAMLAGLYRVFDGVASRSDIRVVVLAGAGTTFGVGIDIAELKRLAKSDPARIREITEQADRVCSAIRATPQITIARVHGHVVGAGIALAACCDLRIAADTASFRLPEMTMGMPMAWGGVLSRLIAEMGTARVREMVLFGDRVDAATARRYGLVHQITGEDELERTSQKRARRLSRKNAAAIATTKKLLNALEPSYSNVDAEVLAAAFLSGQSPRQAR</sequence>
<evidence type="ECO:0000256" key="1">
    <source>
        <dbReference type="ARBA" id="ARBA00010617"/>
    </source>
</evidence>
<dbReference type="Pfam" id="PF00067">
    <property type="entry name" value="p450"/>
    <property type="match status" value="1"/>
</dbReference>
<dbReference type="GO" id="GO:0005506">
    <property type="term" value="F:iron ion binding"/>
    <property type="evidence" value="ECO:0007669"/>
    <property type="project" value="InterPro"/>
</dbReference>
<protein>
    <submittedName>
        <fullName evidence="2">1,4-dihydroxy-2-naphthoyl-CoA synthase</fullName>
        <ecNumber evidence="2">4.1.3.36</ecNumber>
    </submittedName>
</protein>
<proteinExistence type="inferred from homology"/>
<dbReference type="GO" id="GO:0008935">
    <property type="term" value="F:1,4-dihydroxy-2-naphthoyl-CoA synthase activity"/>
    <property type="evidence" value="ECO:0007669"/>
    <property type="project" value="UniProtKB-EC"/>
</dbReference>
<name>A0A7K0C025_9ACTN</name>
<dbReference type="OrthoDB" id="4302140at2"/>
<dbReference type="EMBL" id="WEGH01000003">
    <property type="protein sequence ID" value="MQY06805.1"/>
    <property type="molecule type" value="Genomic_DNA"/>
</dbReference>
<comment type="similarity">
    <text evidence="1">Belongs to the cytochrome P450 family.</text>
</comment>
<dbReference type="PANTHER" id="PTHR46696:SF4">
    <property type="entry name" value="BIOTIN BIOSYNTHESIS CYTOCHROME P450"/>
    <property type="match status" value="1"/>
</dbReference>
<keyword evidence="3" id="KW-1185">Reference proteome</keyword>